<dbReference type="AlphaFoldDB" id="A0A937JA09"/>
<evidence type="ECO:0000256" key="1">
    <source>
        <dbReference type="SAM" id="Phobius"/>
    </source>
</evidence>
<keyword evidence="1" id="KW-1133">Transmembrane helix</keyword>
<gene>
    <name evidence="2" type="ORF">ISR29_00495</name>
</gene>
<keyword evidence="1" id="KW-0472">Membrane</keyword>
<evidence type="ECO:0000313" key="2">
    <source>
        <dbReference type="EMBL" id="MBL6902665.1"/>
    </source>
</evidence>
<dbReference type="EMBL" id="JADHSG010000001">
    <property type="protein sequence ID" value="MBL6902665.1"/>
    <property type="molecule type" value="Genomic_DNA"/>
</dbReference>
<feature type="transmembrane region" description="Helical" evidence="1">
    <location>
        <begin position="224"/>
        <end position="244"/>
    </location>
</feature>
<feature type="transmembrane region" description="Helical" evidence="1">
    <location>
        <begin position="154"/>
        <end position="171"/>
    </location>
</feature>
<feature type="transmembrane region" description="Helical" evidence="1">
    <location>
        <begin position="288"/>
        <end position="309"/>
    </location>
</feature>
<evidence type="ECO:0000313" key="3">
    <source>
        <dbReference type="Proteomes" id="UP000705230"/>
    </source>
</evidence>
<feature type="transmembrane region" description="Helical" evidence="1">
    <location>
        <begin position="256"/>
        <end position="282"/>
    </location>
</feature>
<organism evidence="2 3">
    <name type="scientific">SAR86 cluster bacterium</name>
    <dbReference type="NCBI Taxonomy" id="2030880"/>
    <lineage>
        <taxon>Bacteria</taxon>
        <taxon>Pseudomonadati</taxon>
        <taxon>Pseudomonadota</taxon>
        <taxon>Gammaproteobacteria</taxon>
        <taxon>SAR86 cluster</taxon>
    </lineage>
</organism>
<dbReference type="Pfam" id="PF13795">
    <property type="entry name" value="HupE_UreJ_2"/>
    <property type="match status" value="1"/>
</dbReference>
<proteinExistence type="predicted"/>
<protein>
    <submittedName>
        <fullName evidence="2">HupE/UreJ family protein</fullName>
    </submittedName>
</protein>
<dbReference type="InterPro" id="IPR032809">
    <property type="entry name" value="Put_HupE_UreJ"/>
</dbReference>
<reference evidence="2" key="1">
    <citation type="submission" date="2020-10" db="EMBL/GenBank/DDBJ databases">
        <title>Microbiome of the Black Sea water column analyzed by genome centric metagenomics.</title>
        <authorList>
            <person name="Cabello-Yeves P.J."/>
            <person name="Callieri C."/>
            <person name="Picazo A."/>
            <person name="Mehrshad M."/>
            <person name="Haro-Moreno J.M."/>
            <person name="Roda-Garcia J."/>
            <person name="Dzembekova N."/>
            <person name="Slabakova V."/>
            <person name="Slabakova N."/>
            <person name="Moncheva S."/>
            <person name="Rodriguez-Valera F."/>
        </authorList>
    </citation>
    <scope>NUCLEOTIDE SEQUENCE</scope>
    <source>
        <strain evidence="2">BS30m-G43</strain>
    </source>
</reference>
<sequence length="317" mass="35392">MNKIFTTLFFLFIINISAHEFNPAHLVIEESDSTNFIYKATWLYPIKNIGKRAELIFSDSCQLDALSPYPQGKYLVEKITLNCNSSIKGQIIEVKYLSVLTDALVTINFEDNTIFEGIMNLRNSKIEIPFKEQAFPTTYFKLGIDHLLSGIDHILFIFGLLFLVTGILNVIKTITAFTVAHSITLALSFFNLISLPQATVEVLIALTIVYLATEVSNSNKYTNTPWLMAFGFGLLHGLGFASALGDIGISNDQIFLSLLFFNIGIEAGQLALIPLFGSILWLANKYQFYKNASIGASYILGSMGFYWVISRFIGIII</sequence>
<keyword evidence="1" id="KW-0812">Transmembrane</keyword>
<comment type="caution">
    <text evidence="2">The sequence shown here is derived from an EMBL/GenBank/DDBJ whole genome shotgun (WGS) entry which is preliminary data.</text>
</comment>
<name>A0A937JA09_9GAMM</name>
<accession>A0A937JA09</accession>
<feature type="transmembrane region" description="Helical" evidence="1">
    <location>
        <begin position="183"/>
        <end position="212"/>
    </location>
</feature>
<dbReference type="Proteomes" id="UP000705230">
    <property type="component" value="Unassembled WGS sequence"/>
</dbReference>